<protein>
    <submittedName>
        <fullName evidence="1">Uncharacterized protein</fullName>
    </submittedName>
</protein>
<comment type="caution">
    <text evidence="1">The sequence shown here is derived from an EMBL/GenBank/DDBJ whole genome shotgun (WGS) entry which is preliminary data.</text>
</comment>
<accession>A0A4Y3UM92</accession>
<reference evidence="1 2" key="1">
    <citation type="submission" date="2019-06" db="EMBL/GenBank/DDBJ databases">
        <title>Sequencing the genomes of 1000 actinobacteria strains.</title>
        <authorList>
            <person name="Klenk H.-P."/>
        </authorList>
    </citation>
    <scope>NUCLEOTIDE SEQUENCE [LARGE SCALE GENOMIC DNA]</scope>
    <source>
        <strain evidence="1 2">DSM 20427</strain>
    </source>
</reference>
<dbReference type="Proteomes" id="UP000319804">
    <property type="component" value="Unassembled WGS sequence"/>
</dbReference>
<gene>
    <name evidence="1" type="ORF">FHX68_0654</name>
</gene>
<evidence type="ECO:0000313" key="2">
    <source>
        <dbReference type="Proteomes" id="UP000319804"/>
    </source>
</evidence>
<keyword evidence="2" id="KW-1185">Reference proteome</keyword>
<organism evidence="1 2">
    <name type="scientific">Microbacterium lacticum</name>
    <dbReference type="NCBI Taxonomy" id="33885"/>
    <lineage>
        <taxon>Bacteria</taxon>
        <taxon>Bacillati</taxon>
        <taxon>Actinomycetota</taxon>
        <taxon>Actinomycetes</taxon>
        <taxon>Micrococcales</taxon>
        <taxon>Microbacteriaceae</taxon>
        <taxon>Microbacterium</taxon>
    </lineage>
</organism>
<dbReference type="AlphaFoldDB" id="A0A4Y3UM92"/>
<proteinExistence type="predicted"/>
<evidence type="ECO:0000313" key="1">
    <source>
        <dbReference type="EMBL" id="TQN00550.1"/>
    </source>
</evidence>
<sequence>MAGSAWRISVGAGDAVAECVGEADAGEADADDAGGALDEAARVSVPEAQAARVRVTTRAARAAKGAETEE</sequence>
<dbReference type="EMBL" id="VFPS01000001">
    <property type="protein sequence ID" value="TQN00550.1"/>
    <property type="molecule type" value="Genomic_DNA"/>
</dbReference>
<name>A0A4Y3UM92_9MICO</name>